<sequence>MAEGNSQPPMAWRYCGNQLKLWRIQAGVTREELGKEAGYEYESVKSMEQGRRRPATWLLEVADEMCGARGKLVAAQEYLKPERFQSYAQDFVTVEAEAVSLHSYETLLIPGLLQTEEYARTLIGDHCPPLDDDTIHERVTARLQRQRLLLKATALFGFVIYEAALHSMVGGSEVMAAQMRHLLEVGRLRNVSVQVLPAGHSAHAALSGPLVLVETAGHQQYAYVEGQETGALYADANKISVLAQRHGMIRMQALGTEESARFILRMVEGL</sequence>
<dbReference type="Pfam" id="PF13560">
    <property type="entry name" value="HTH_31"/>
    <property type="match status" value="1"/>
</dbReference>
<dbReference type="PROSITE" id="PS50943">
    <property type="entry name" value="HTH_CROC1"/>
    <property type="match status" value="1"/>
</dbReference>
<dbReference type="RefSeq" id="WP_251412716.1">
    <property type="nucleotide sequence ID" value="NZ_JAMQGM010000020.1"/>
</dbReference>
<proteinExistence type="predicted"/>
<name>A0ABT0X517_9ACTN</name>
<dbReference type="InterPro" id="IPR001387">
    <property type="entry name" value="Cro/C1-type_HTH"/>
</dbReference>
<dbReference type="CDD" id="cd00093">
    <property type="entry name" value="HTH_XRE"/>
    <property type="match status" value="1"/>
</dbReference>
<dbReference type="InterPro" id="IPR010982">
    <property type="entry name" value="Lambda_DNA-bd_dom_sf"/>
</dbReference>
<comment type="caution">
    <text evidence="2">The sequence shown here is derived from an EMBL/GenBank/DDBJ whole genome shotgun (WGS) entry which is preliminary data.</text>
</comment>
<dbReference type="Proteomes" id="UP001167160">
    <property type="component" value="Unassembled WGS sequence"/>
</dbReference>
<gene>
    <name evidence="2" type="ORF">M1E25_09725</name>
</gene>
<evidence type="ECO:0000313" key="3">
    <source>
        <dbReference type="Proteomes" id="UP001167160"/>
    </source>
</evidence>
<evidence type="ECO:0000313" key="2">
    <source>
        <dbReference type="EMBL" id="MCM2577632.1"/>
    </source>
</evidence>
<dbReference type="EMBL" id="JAMQGM010000020">
    <property type="protein sequence ID" value="MCM2577632.1"/>
    <property type="molecule type" value="Genomic_DNA"/>
</dbReference>
<evidence type="ECO:0000259" key="1">
    <source>
        <dbReference type="PROSITE" id="PS50943"/>
    </source>
</evidence>
<accession>A0ABT0X517</accession>
<dbReference type="InterPro" id="IPR043917">
    <property type="entry name" value="DUF5753"/>
</dbReference>
<feature type="domain" description="HTH cro/C1-type" evidence="1">
    <location>
        <begin position="19"/>
        <end position="54"/>
    </location>
</feature>
<protein>
    <submittedName>
        <fullName evidence="2">Helix-turn-helix transcriptional regulator</fullName>
    </submittedName>
</protein>
<organism evidence="2 3">
    <name type="scientific">Streptomyces meridianus</name>
    <dbReference type="NCBI Taxonomy" id="2938945"/>
    <lineage>
        <taxon>Bacteria</taxon>
        <taxon>Bacillati</taxon>
        <taxon>Actinomycetota</taxon>
        <taxon>Actinomycetes</taxon>
        <taxon>Kitasatosporales</taxon>
        <taxon>Streptomycetaceae</taxon>
        <taxon>Streptomyces</taxon>
    </lineage>
</organism>
<dbReference type="Pfam" id="PF19054">
    <property type="entry name" value="DUF5753"/>
    <property type="match status" value="1"/>
</dbReference>
<dbReference type="Gene3D" id="1.10.260.40">
    <property type="entry name" value="lambda repressor-like DNA-binding domains"/>
    <property type="match status" value="1"/>
</dbReference>
<reference evidence="2" key="1">
    <citation type="journal article" date="2023" name="Int. J. Syst. Evol. Microbiol.">
        <title>Streptomyces meridianus sp. nov. isolated from brackish water of the Tagus estuary in Alcochete, Portugal.</title>
        <authorList>
            <person name="Santos J.D.N."/>
            <person name="Klimek D."/>
            <person name="Calusinska M."/>
            <person name="Lobo Da Cunha A."/>
            <person name="Catita J."/>
            <person name="Goncalves H."/>
            <person name="Gonzalez I."/>
            <person name="Reyes F."/>
            <person name="Lage O.M."/>
        </authorList>
    </citation>
    <scope>NUCLEOTIDE SEQUENCE</scope>
    <source>
        <strain evidence="2">MTZ3.1</strain>
    </source>
</reference>
<dbReference type="SUPFAM" id="SSF47413">
    <property type="entry name" value="lambda repressor-like DNA-binding domains"/>
    <property type="match status" value="1"/>
</dbReference>
<keyword evidence="3" id="KW-1185">Reference proteome</keyword>